<evidence type="ECO:0000313" key="1">
    <source>
        <dbReference type="EMBL" id="CAH0370148.1"/>
    </source>
</evidence>
<dbReference type="EMBL" id="CAKKNE010000006">
    <property type="protein sequence ID" value="CAH0380427.1"/>
    <property type="molecule type" value="Genomic_DNA"/>
</dbReference>
<organism evidence="1 3">
    <name type="scientific">Pelagomonas calceolata</name>
    <dbReference type="NCBI Taxonomy" id="35677"/>
    <lineage>
        <taxon>Eukaryota</taxon>
        <taxon>Sar</taxon>
        <taxon>Stramenopiles</taxon>
        <taxon>Ochrophyta</taxon>
        <taxon>Pelagophyceae</taxon>
        <taxon>Pelagomonadales</taxon>
        <taxon>Pelagomonadaceae</taxon>
        <taxon>Pelagomonas</taxon>
    </lineage>
</organism>
<dbReference type="Proteomes" id="UP000789595">
    <property type="component" value="Unassembled WGS sequence"/>
</dbReference>
<gene>
    <name evidence="1" type="ORF">PECAL_3P00150</name>
    <name evidence="2" type="ORF">PECAL_6P20810</name>
</gene>
<protein>
    <recommendedName>
        <fullName evidence="4">Serine aminopeptidase S33 domain-containing protein</fullName>
    </recommendedName>
</protein>
<sequence length="303" mass="33130">MGLVASVGSKAMQPPAPPTYALVPDGQAWRFDDDWSPQNNYRNGCPIVFATGSGQTASLAHTVTLRPAGGNREIALLHVYSTEPSPTRPTLLYSKGRSFDMGQLRFHCVQLAASLDVNVLYYDYSGYGFNRLGVKPSVSATLDDAKAAAAYLEHELGVPPSQTILYGFSLGNGPTAYLAGDLLRGRGLRGVVLRSAFISGVAAATDVIQKHAMSYAPVGGLPSFLDVWPVERLCARFDAPTLVVHGGRDELLSPWHADRILRALPEETRVEPFLRDDMGHFDVERRPDYLERLRTFVHDETTV</sequence>
<dbReference type="PANTHER" id="PTHR12277">
    <property type="entry name" value="ALPHA/BETA HYDROLASE DOMAIN-CONTAINING PROTEIN"/>
    <property type="match status" value="1"/>
</dbReference>
<dbReference type="InterPro" id="IPR029058">
    <property type="entry name" value="AB_hydrolase_fold"/>
</dbReference>
<evidence type="ECO:0000313" key="2">
    <source>
        <dbReference type="EMBL" id="CAH0380427.1"/>
    </source>
</evidence>
<dbReference type="AlphaFoldDB" id="A0A8J2SCP3"/>
<comment type="caution">
    <text evidence="1">The sequence shown here is derived from an EMBL/GenBank/DDBJ whole genome shotgun (WGS) entry which is preliminary data.</text>
</comment>
<keyword evidence="3" id="KW-1185">Reference proteome</keyword>
<evidence type="ECO:0000313" key="3">
    <source>
        <dbReference type="Proteomes" id="UP000789595"/>
    </source>
</evidence>
<dbReference type="PANTHER" id="PTHR12277:SF81">
    <property type="entry name" value="PROTEIN ABHD13"/>
    <property type="match status" value="1"/>
</dbReference>
<name>A0A8J2SCP3_9STRA</name>
<evidence type="ECO:0008006" key="4">
    <source>
        <dbReference type="Google" id="ProtNLM"/>
    </source>
</evidence>
<reference evidence="1" key="1">
    <citation type="submission" date="2021-11" db="EMBL/GenBank/DDBJ databases">
        <authorList>
            <consortium name="Genoscope - CEA"/>
            <person name="William W."/>
        </authorList>
    </citation>
    <scope>NUCLEOTIDE SEQUENCE</scope>
</reference>
<dbReference type="Gene3D" id="3.40.50.1820">
    <property type="entry name" value="alpha/beta hydrolase"/>
    <property type="match status" value="1"/>
</dbReference>
<dbReference type="EMBL" id="CAKKNE010000003">
    <property type="protein sequence ID" value="CAH0370148.1"/>
    <property type="molecule type" value="Genomic_DNA"/>
</dbReference>
<dbReference type="OrthoDB" id="446723at2759"/>
<dbReference type="SUPFAM" id="SSF53474">
    <property type="entry name" value="alpha/beta-Hydrolases"/>
    <property type="match status" value="1"/>
</dbReference>
<proteinExistence type="predicted"/>
<accession>A0A8J2SCP3</accession>